<organism evidence="2 3">
    <name type="scientific">Ilex paraguariensis</name>
    <name type="common">yerba mate</name>
    <dbReference type="NCBI Taxonomy" id="185542"/>
    <lineage>
        <taxon>Eukaryota</taxon>
        <taxon>Viridiplantae</taxon>
        <taxon>Streptophyta</taxon>
        <taxon>Embryophyta</taxon>
        <taxon>Tracheophyta</taxon>
        <taxon>Spermatophyta</taxon>
        <taxon>Magnoliopsida</taxon>
        <taxon>eudicotyledons</taxon>
        <taxon>Gunneridae</taxon>
        <taxon>Pentapetalae</taxon>
        <taxon>asterids</taxon>
        <taxon>campanulids</taxon>
        <taxon>Aquifoliales</taxon>
        <taxon>Aquifoliaceae</taxon>
        <taxon>Ilex</taxon>
    </lineage>
</organism>
<keyword evidence="3" id="KW-1185">Reference proteome</keyword>
<gene>
    <name evidence="2" type="ORF">ILEXP_LOCUS49009</name>
</gene>
<feature type="compositionally biased region" description="Polar residues" evidence="1">
    <location>
        <begin position="91"/>
        <end position="103"/>
    </location>
</feature>
<comment type="caution">
    <text evidence="2">The sequence shown here is derived from an EMBL/GenBank/DDBJ whole genome shotgun (WGS) entry which is preliminary data.</text>
</comment>
<proteinExistence type="predicted"/>
<evidence type="ECO:0000313" key="2">
    <source>
        <dbReference type="EMBL" id="CAK9179070.1"/>
    </source>
</evidence>
<name>A0ABC8UEM3_9AQUA</name>
<feature type="region of interest" description="Disordered" evidence="1">
    <location>
        <begin position="84"/>
        <end position="103"/>
    </location>
</feature>
<dbReference type="AlphaFoldDB" id="A0ABC8UEM3"/>
<protein>
    <submittedName>
        <fullName evidence="2">Uncharacterized protein</fullName>
    </submittedName>
</protein>
<evidence type="ECO:0000256" key="1">
    <source>
        <dbReference type="SAM" id="MobiDB-lite"/>
    </source>
</evidence>
<evidence type="ECO:0000313" key="3">
    <source>
        <dbReference type="Proteomes" id="UP001642360"/>
    </source>
</evidence>
<dbReference type="EMBL" id="CAUOFW020007392">
    <property type="protein sequence ID" value="CAK9179070.1"/>
    <property type="molecule type" value="Genomic_DNA"/>
</dbReference>
<dbReference type="Proteomes" id="UP001642360">
    <property type="component" value="Unassembled WGS sequence"/>
</dbReference>
<reference evidence="2 3" key="1">
    <citation type="submission" date="2024-02" db="EMBL/GenBank/DDBJ databases">
        <authorList>
            <person name="Vignale AGUSTIN F."/>
            <person name="Sosa J E."/>
            <person name="Modenutti C."/>
        </authorList>
    </citation>
    <scope>NUCLEOTIDE SEQUENCE [LARGE SCALE GENOMIC DNA]</scope>
</reference>
<sequence length="122" mass="13275">MVLAKKGGERRASIEGWVGIRVMVREWFQIFFASPERYIVAIVTWSSTGARTAALKYCSMSQRSSSLGRIPLNGCGSGTQMRLESPGETFGSRTGDLSPQQAPQFDPVRHALDIATGIVEAP</sequence>
<accession>A0ABC8UEM3</accession>